<dbReference type="Proteomes" id="UP001218188">
    <property type="component" value="Unassembled WGS sequence"/>
</dbReference>
<accession>A0AAD6WR50</accession>
<proteinExistence type="predicted"/>
<name>A0AAD6WR50_9AGAR</name>
<evidence type="ECO:0000256" key="1">
    <source>
        <dbReference type="SAM" id="MobiDB-lite"/>
    </source>
</evidence>
<sequence>MSFSRYSLSCEYAQWDQYPYKPKPSPIAAALPPVAAALPPVAAALPPVAAALPPVAAALPPVAAALPPVANHSSPPPVNPFPPRPKDSAQRENETIYAFFTRRGESNRRKLERENTVERQRRTQRQEHAKKGGLPSKSACVFFWEDQGGHYIRQRANRADWDDLWDEYSRSQRRFDPIHNEWDLCALFEQNEPVFGQTYDNLRDEDDDDDDDDFASQHPTFPQDADMASFLPSHATNTVQAQLPGDVESEEYVPEGEELGRDFEESDVPLQWRDATVCSKNCLDRVMRRFGQAPTTESPVYESMGQNLLDVLQKRFGFVKPQSDKHSVNEVILFPRAADLLEVLRRGWGPDIRDVVKHLLARGTTFWFAWMSAEIESSPSSPFKKGVKRDISSGLGYRRQQHKFDAQDYAFYVLHRTNRVLHGPRGRIALQYGGAVARVAREEISDADFLQQFDDGVYDYGDCLWDGESQHAYWHDFLTDHELDLLCGVYHLGTGTFAKTGM</sequence>
<feature type="compositionally biased region" description="Pro residues" evidence="1">
    <location>
        <begin position="74"/>
        <end position="83"/>
    </location>
</feature>
<feature type="region of interest" description="Disordered" evidence="1">
    <location>
        <begin position="70"/>
        <end position="92"/>
    </location>
</feature>
<feature type="compositionally biased region" description="Basic and acidic residues" evidence="1">
    <location>
        <begin position="108"/>
        <end position="130"/>
    </location>
</feature>
<comment type="caution">
    <text evidence="2">The sequence shown here is derived from an EMBL/GenBank/DDBJ whole genome shotgun (WGS) entry which is preliminary data.</text>
</comment>
<dbReference type="EMBL" id="JARJCM010000374">
    <property type="protein sequence ID" value="KAJ7017874.1"/>
    <property type="molecule type" value="Genomic_DNA"/>
</dbReference>
<protein>
    <submittedName>
        <fullName evidence="2">Uncharacterized protein</fullName>
    </submittedName>
</protein>
<dbReference type="AlphaFoldDB" id="A0AAD6WR50"/>
<gene>
    <name evidence="2" type="ORF">C8F04DRAFT_978404</name>
</gene>
<feature type="region of interest" description="Disordered" evidence="1">
    <location>
        <begin position="108"/>
        <end position="133"/>
    </location>
</feature>
<evidence type="ECO:0000313" key="2">
    <source>
        <dbReference type="EMBL" id="KAJ7017874.1"/>
    </source>
</evidence>
<keyword evidence="3" id="KW-1185">Reference proteome</keyword>
<organism evidence="2 3">
    <name type="scientific">Mycena alexandri</name>
    <dbReference type="NCBI Taxonomy" id="1745969"/>
    <lineage>
        <taxon>Eukaryota</taxon>
        <taxon>Fungi</taxon>
        <taxon>Dikarya</taxon>
        <taxon>Basidiomycota</taxon>
        <taxon>Agaricomycotina</taxon>
        <taxon>Agaricomycetes</taxon>
        <taxon>Agaricomycetidae</taxon>
        <taxon>Agaricales</taxon>
        <taxon>Marasmiineae</taxon>
        <taxon>Mycenaceae</taxon>
        <taxon>Mycena</taxon>
    </lineage>
</organism>
<evidence type="ECO:0000313" key="3">
    <source>
        <dbReference type="Proteomes" id="UP001218188"/>
    </source>
</evidence>
<reference evidence="2" key="1">
    <citation type="submission" date="2023-03" db="EMBL/GenBank/DDBJ databases">
        <title>Massive genome expansion in bonnet fungi (Mycena s.s.) driven by repeated elements and novel gene families across ecological guilds.</title>
        <authorList>
            <consortium name="Lawrence Berkeley National Laboratory"/>
            <person name="Harder C.B."/>
            <person name="Miyauchi S."/>
            <person name="Viragh M."/>
            <person name="Kuo A."/>
            <person name="Thoen E."/>
            <person name="Andreopoulos B."/>
            <person name="Lu D."/>
            <person name="Skrede I."/>
            <person name="Drula E."/>
            <person name="Henrissat B."/>
            <person name="Morin E."/>
            <person name="Kohler A."/>
            <person name="Barry K."/>
            <person name="LaButti K."/>
            <person name="Morin E."/>
            <person name="Salamov A."/>
            <person name="Lipzen A."/>
            <person name="Mereny Z."/>
            <person name="Hegedus B."/>
            <person name="Baldrian P."/>
            <person name="Stursova M."/>
            <person name="Weitz H."/>
            <person name="Taylor A."/>
            <person name="Grigoriev I.V."/>
            <person name="Nagy L.G."/>
            <person name="Martin F."/>
            <person name="Kauserud H."/>
        </authorList>
    </citation>
    <scope>NUCLEOTIDE SEQUENCE</scope>
    <source>
        <strain evidence="2">CBHHK200</strain>
    </source>
</reference>